<sequence>MMPPPSGNAAVPEIVEHSSEPGVVKRLATRGDATRIPGGLPRLPIRAGDDAHVAILTAWLKDCDKHKSRVREAPAFLPKRLLHVAFVDSSKVVETAAWSSNETFPYLALSHPWGKGSPTNRHFKSDRDNIKDRMRKTKDRDLPLYFRHAKIDTDPGDFHEESKWMEKIYASAYCVIAASSAEHMSSGFLGHERDNAAVQLYKGDKSTQPATFLCEAIDDFQGELLNGPLSKRGWQKSTISRRFKFPVLCNSCRQGWPGVPLPTAIRRLHPTGIVAADRQGNRYLRPGAAPTRVIGGSSGAGIFSKHWGRCLLWKRDDSGDSKTAGLKRIPAPPNTKAPPSWSWMAYEGGMSYPYPPEARTSWNEKSVELQLTGTADTSWLYAETTLKLSAPLMGFDDQEKTKDGDYELTYDNHDERKAKGKKCVIIGSLQDKDQAEKGLHFILVVKPATTHGGSDTWELIGAGKLHGRFIQDMKAIYH</sequence>
<organism evidence="2 3">
    <name type="scientific">Rhynchosporium secalis</name>
    <name type="common">Barley scald fungus</name>
    <dbReference type="NCBI Taxonomy" id="38038"/>
    <lineage>
        <taxon>Eukaryota</taxon>
        <taxon>Fungi</taxon>
        <taxon>Dikarya</taxon>
        <taxon>Ascomycota</taxon>
        <taxon>Pezizomycotina</taxon>
        <taxon>Leotiomycetes</taxon>
        <taxon>Helotiales</taxon>
        <taxon>Ploettnerulaceae</taxon>
        <taxon>Rhynchosporium</taxon>
    </lineage>
</organism>
<dbReference type="Proteomes" id="UP000177625">
    <property type="component" value="Unassembled WGS sequence"/>
</dbReference>
<accession>A0A1E1M936</accession>
<dbReference type="PANTHER" id="PTHR33112:SF10">
    <property type="entry name" value="TOL"/>
    <property type="match status" value="1"/>
</dbReference>
<dbReference type="Pfam" id="PF06985">
    <property type="entry name" value="HET"/>
    <property type="match status" value="1"/>
</dbReference>
<evidence type="ECO:0000313" key="3">
    <source>
        <dbReference type="Proteomes" id="UP000177625"/>
    </source>
</evidence>
<evidence type="ECO:0000259" key="1">
    <source>
        <dbReference type="Pfam" id="PF06985"/>
    </source>
</evidence>
<reference evidence="3" key="1">
    <citation type="submission" date="2016-03" db="EMBL/GenBank/DDBJ databases">
        <authorList>
            <person name="Guldener U."/>
        </authorList>
    </citation>
    <scope>NUCLEOTIDE SEQUENCE [LARGE SCALE GENOMIC DNA]</scope>
</reference>
<dbReference type="AlphaFoldDB" id="A0A1E1M936"/>
<gene>
    <name evidence="2" type="ORF">RSE6_05918</name>
</gene>
<feature type="domain" description="Heterokaryon incompatibility" evidence="1">
    <location>
        <begin position="106"/>
        <end position="234"/>
    </location>
</feature>
<dbReference type="EMBL" id="FJVC01000214">
    <property type="protein sequence ID" value="CZT45597.1"/>
    <property type="molecule type" value="Genomic_DNA"/>
</dbReference>
<name>A0A1E1M936_RHYSE</name>
<dbReference type="InterPro" id="IPR010730">
    <property type="entry name" value="HET"/>
</dbReference>
<proteinExistence type="predicted"/>
<evidence type="ECO:0000313" key="2">
    <source>
        <dbReference type="EMBL" id="CZT45597.1"/>
    </source>
</evidence>
<keyword evidence="3" id="KW-1185">Reference proteome</keyword>
<dbReference type="PANTHER" id="PTHR33112">
    <property type="entry name" value="DOMAIN PROTEIN, PUTATIVE-RELATED"/>
    <property type="match status" value="1"/>
</dbReference>
<protein>
    <recommendedName>
        <fullName evidence="1">Heterokaryon incompatibility domain-containing protein</fullName>
    </recommendedName>
</protein>